<evidence type="ECO:0000259" key="1">
    <source>
        <dbReference type="Pfam" id="PF03992"/>
    </source>
</evidence>
<dbReference type="Proteomes" id="UP000225972">
    <property type="component" value="Unassembled WGS sequence"/>
</dbReference>
<dbReference type="OrthoDB" id="9797178at2"/>
<dbReference type="InterPro" id="IPR011008">
    <property type="entry name" value="Dimeric_a/b-barrel"/>
</dbReference>
<proteinExistence type="predicted"/>
<sequence>MTVTLKGFISVPQERLDSIRNALPEHIRLTRAEPGCMSFVVTESDTTPGRFDVAEEFTDKAAFDAHQARVKASDWGKISAGIERSYEILGI</sequence>
<keyword evidence="2" id="KW-0503">Monooxygenase</keyword>
<keyword evidence="3" id="KW-1185">Reference proteome</keyword>
<dbReference type="Pfam" id="PF03992">
    <property type="entry name" value="ABM"/>
    <property type="match status" value="1"/>
</dbReference>
<dbReference type="Gene3D" id="3.30.70.100">
    <property type="match status" value="1"/>
</dbReference>
<feature type="domain" description="ABM" evidence="1">
    <location>
        <begin position="4"/>
        <end position="69"/>
    </location>
</feature>
<dbReference type="InterPro" id="IPR007138">
    <property type="entry name" value="ABM_dom"/>
</dbReference>
<gene>
    <name evidence="2" type="ORF">TRP8649_02881</name>
</gene>
<reference evidence="3" key="1">
    <citation type="submission" date="2017-05" db="EMBL/GenBank/DDBJ databases">
        <authorList>
            <person name="Rodrigo-Torres L."/>
            <person name="Arahal R. D."/>
            <person name="Lucena T."/>
        </authorList>
    </citation>
    <scope>NUCLEOTIDE SEQUENCE [LARGE SCALE GENOMIC DNA]</scope>
    <source>
        <strain evidence="3">CECT 8649</strain>
    </source>
</reference>
<dbReference type="EMBL" id="FXXP01000002">
    <property type="protein sequence ID" value="SMX28755.1"/>
    <property type="molecule type" value="Genomic_DNA"/>
</dbReference>
<dbReference type="AlphaFoldDB" id="A0A238JEB1"/>
<organism evidence="2 3">
    <name type="scientific">Pelagimonas phthalicica</name>
    <dbReference type="NCBI Taxonomy" id="1037362"/>
    <lineage>
        <taxon>Bacteria</taxon>
        <taxon>Pseudomonadati</taxon>
        <taxon>Pseudomonadota</taxon>
        <taxon>Alphaproteobacteria</taxon>
        <taxon>Rhodobacterales</taxon>
        <taxon>Roseobacteraceae</taxon>
        <taxon>Pelagimonas</taxon>
    </lineage>
</organism>
<keyword evidence="2" id="KW-0560">Oxidoreductase</keyword>
<protein>
    <submittedName>
        <fullName evidence="2">Antibiotic biosynthesis monooxygenase</fullName>
    </submittedName>
</protein>
<dbReference type="GO" id="GO:0004497">
    <property type="term" value="F:monooxygenase activity"/>
    <property type="evidence" value="ECO:0007669"/>
    <property type="project" value="UniProtKB-KW"/>
</dbReference>
<evidence type="ECO:0000313" key="3">
    <source>
        <dbReference type="Proteomes" id="UP000225972"/>
    </source>
</evidence>
<name>A0A238JEB1_9RHOB</name>
<dbReference type="SUPFAM" id="SSF54909">
    <property type="entry name" value="Dimeric alpha+beta barrel"/>
    <property type="match status" value="1"/>
</dbReference>
<evidence type="ECO:0000313" key="2">
    <source>
        <dbReference type="EMBL" id="SMX28755.1"/>
    </source>
</evidence>
<accession>A0A238JEB1</accession>
<dbReference type="RefSeq" id="WP_099246331.1">
    <property type="nucleotide sequence ID" value="NZ_FXXP01000002.1"/>
</dbReference>